<keyword evidence="2" id="KW-0677">Repeat</keyword>
<evidence type="ECO:0000256" key="3">
    <source>
        <dbReference type="ARBA" id="ARBA00023157"/>
    </source>
</evidence>
<dbReference type="PANTHER" id="PTHR24637">
    <property type="entry name" value="COLLAGEN"/>
    <property type="match status" value="1"/>
</dbReference>
<evidence type="ECO:0000256" key="2">
    <source>
        <dbReference type="ARBA" id="ARBA00022737"/>
    </source>
</evidence>
<dbReference type="CTD" id="9811737"/>
<dbReference type="Gene3D" id="1.20.5.110">
    <property type="match status" value="1"/>
</dbReference>
<keyword evidence="5" id="KW-1133">Transmembrane helix</keyword>
<sequence>MMDIDVRLKAYRLVAFSAVAFCVLSVVSVCITLPMVYNYVTGMRVRLTQEVSFCKHSADEVFSEVNHLRASVGSNQNSTRNARHAGYGGGGYAQPQQPVFPPQGGGGGGGGCSTCCRPGAPGAAGTPGKPGRPGAPGAWGMPGNPGKGGSSGPCHPVVPTPCKPCPGGRPGPPGPPGRPGSDGQPGRPAVGGGSSRPGPPGPKGPRGQPGNDGRPGAPGQPGADAHGYGGGVAPPGPPGPRGAPGQAGQPGSSGGGRPGPAGPKGAPGQPGRPGPDGHPGQPGRPGQSGGAGNRGVCPKYCALDGGVFFEDGTVRRKCPTVSKNEKFQKLRKRISLAWQGVSSIFGGTPRNDPNDIDAILSENIGVKNSSGVNPMRSVARTIPGPSVQMDRAQAGGVSAGQAAAMALQNLNERTEKLNATVDATENLKNNAMSLSSRTGKLVEKYEKKKWYNF</sequence>
<comment type="caution">
    <text evidence="7">The sequence shown here is derived from an EMBL/GenBank/DDBJ whole genome shotgun (WGS) entry which is preliminary data.</text>
</comment>
<dbReference type="GeneID" id="9811737"/>
<keyword evidence="3" id="KW-1015">Disulfide bond</keyword>
<dbReference type="Proteomes" id="UP000483820">
    <property type="component" value="Chromosome III"/>
</dbReference>
<feature type="region of interest" description="Disordered" evidence="4">
    <location>
        <begin position="72"/>
        <end position="105"/>
    </location>
</feature>
<feature type="domain" description="Nematode cuticle collagen N-terminal" evidence="6">
    <location>
        <begin position="13"/>
        <end position="65"/>
    </location>
</feature>
<dbReference type="SMART" id="SM01088">
    <property type="entry name" value="Col_cuticle_N"/>
    <property type="match status" value="1"/>
</dbReference>
<feature type="compositionally biased region" description="Pro residues" evidence="4">
    <location>
        <begin position="156"/>
        <end position="178"/>
    </location>
</feature>
<proteinExistence type="predicted"/>
<organism evidence="7 8">
    <name type="scientific">Caenorhabditis remanei</name>
    <name type="common">Caenorhabditis vulgaris</name>
    <dbReference type="NCBI Taxonomy" id="31234"/>
    <lineage>
        <taxon>Eukaryota</taxon>
        <taxon>Metazoa</taxon>
        <taxon>Ecdysozoa</taxon>
        <taxon>Nematoda</taxon>
        <taxon>Chromadorea</taxon>
        <taxon>Rhabditida</taxon>
        <taxon>Rhabditina</taxon>
        <taxon>Rhabditomorpha</taxon>
        <taxon>Rhabditoidea</taxon>
        <taxon>Rhabditidae</taxon>
        <taxon>Peloderinae</taxon>
        <taxon>Caenorhabditis</taxon>
    </lineage>
</organism>
<keyword evidence="5" id="KW-0812">Transmembrane</keyword>
<reference evidence="7 8" key="1">
    <citation type="submission" date="2019-12" db="EMBL/GenBank/DDBJ databases">
        <title>Chromosome-level assembly of the Caenorhabditis remanei genome.</title>
        <authorList>
            <person name="Teterina A.A."/>
            <person name="Willis J.H."/>
            <person name="Phillips P.C."/>
        </authorList>
    </citation>
    <scope>NUCLEOTIDE SEQUENCE [LARGE SCALE GENOMIC DNA]</scope>
    <source>
        <strain evidence="7 8">PX506</strain>
        <tissue evidence="7">Whole organism</tissue>
    </source>
</reference>
<dbReference type="Pfam" id="PF01484">
    <property type="entry name" value="Col_cuticle_N"/>
    <property type="match status" value="1"/>
</dbReference>
<gene>
    <name evidence="7" type="ORF">GCK72_010942</name>
</gene>
<comment type="subunit">
    <text evidence="1">Collagen polypeptide chains are complexed within the cuticle by disulfide bonds and other types of covalent cross-links.</text>
</comment>
<feature type="region of interest" description="Disordered" evidence="4">
    <location>
        <begin position="121"/>
        <end position="292"/>
    </location>
</feature>
<dbReference type="RefSeq" id="XP_053587700.1">
    <property type="nucleotide sequence ID" value="XM_053728123.1"/>
</dbReference>
<evidence type="ECO:0000313" key="8">
    <source>
        <dbReference type="Proteomes" id="UP000483820"/>
    </source>
</evidence>
<feature type="compositionally biased region" description="Low complexity" evidence="4">
    <location>
        <begin position="179"/>
        <end position="188"/>
    </location>
</feature>
<dbReference type="EMBL" id="WUAV01000003">
    <property type="protein sequence ID" value="KAF1762680.1"/>
    <property type="molecule type" value="Genomic_DNA"/>
</dbReference>
<evidence type="ECO:0000256" key="1">
    <source>
        <dbReference type="ARBA" id="ARBA00011518"/>
    </source>
</evidence>
<evidence type="ECO:0000256" key="5">
    <source>
        <dbReference type="SAM" id="Phobius"/>
    </source>
</evidence>
<accession>A0A6A5H492</accession>
<dbReference type="PANTHER" id="PTHR24637:SF303">
    <property type="entry name" value="NEMATODE CUTICLE COLLAGEN N-TERMINAL DOMAIN-CONTAINING PROTEIN"/>
    <property type="match status" value="1"/>
</dbReference>
<dbReference type="GO" id="GO:0042302">
    <property type="term" value="F:structural constituent of cuticle"/>
    <property type="evidence" value="ECO:0007669"/>
    <property type="project" value="InterPro"/>
</dbReference>
<keyword evidence="5" id="KW-0472">Membrane</keyword>
<dbReference type="InterPro" id="IPR002486">
    <property type="entry name" value="Col_cuticle_N"/>
</dbReference>
<evidence type="ECO:0000259" key="6">
    <source>
        <dbReference type="SMART" id="SM01088"/>
    </source>
</evidence>
<feature type="transmembrane region" description="Helical" evidence="5">
    <location>
        <begin position="12"/>
        <end position="37"/>
    </location>
</feature>
<dbReference type="AlphaFoldDB" id="A0A6A5H492"/>
<evidence type="ECO:0000256" key="4">
    <source>
        <dbReference type="SAM" id="MobiDB-lite"/>
    </source>
</evidence>
<name>A0A6A5H492_CAERE</name>
<dbReference type="CDD" id="cd15873">
    <property type="entry name" value="R-SNARE_STXBP5_6"/>
    <property type="match status" value="1"/>
</dbReference>
<protein>
    <recommendedName>
        <fullName evidence="6">Nematode cuticle collagen N-terminal domain-containing protein</fullName>
    </recommendedName>
</protein>
<evidence type="ECO:0000313" key="7">
    <source>
        <dbReference type="EMBL" id="KAF1762680.1"/>
    </source>
</evidence>
<dbReference type="KEGG" id="crq:GCK72_010942"/>